<evidence type="ECO:0000259" key="1">
    <source>
        <dbReference type="Pfam" id="PF22422"/>
    </source>
</evidence>
<dbReference type="PANTHER" id="PTHR10412">
    <property type="entry name" value="MANNOSYL-OLIGOSACCHARIDE GLUCOSIDASE"/>
    <property type="match status" value="1"/>
</dbReference>
<dbReference type="Pfam" id="PF22422">
    <property type="entry name" value="MGH1-like_GH"/>
    <property type="match status" value="2"/>
</dbReference>
<feature type="domain" description="Mannosylglycerate hydrolase MGH1-like glycoside hydrolase" evidence="1">
    <location>
        <begin position="721"/>
        <end position="887"/>
    </location>
</feature>
<sequence>MTTLTQEEIRLEAALTHKAHWRRWGPYLSDRQWSTVREDYSSYGTAWDYFTHDQARSRAYRWGEDGIAGISDNHQRLCFAIALWNGEDPILKERLFGLTGSEGNHGEDVKEYYFYLDNTPTHSYMKALYKYPHQAFPYTQLVEENKRRNRREPEFELIDTGIFDENRYFDVFVEYAKYSAEDILIQIQVINRGAEAKTLHILPTLWFRNTWSWTTDESKPILQKIESGHDLSVISAFHPTLGTRYLYCQGETELLFTENETNTARLFNFPNASAYVKDGINDYIVQGRKEAVNPESFGTKAAAHYLLNVGAGETQIIKLRLSDISPCLPSQGGLGGSQSPPYQGGLGGSPFDTFDTTLSSRQREADEFYQRITPFTLGEDMRNVQRQAFAGMLWSKQYYHYVVEDWLKGDPAAPEPPSDRKTARNHEWFHLYSDDILSMPDKWEYPWFAAWDLAFHAIPLATIDPDFAKYQLDVMTREWYMHPNGQIPAYEWAFGDVNPPVHAWATWRVYKIEQKIYGRSDRVFLERVFQKLLLNFTWWVNRKDVEGKNVFQGGFLGLDNIGVFDRSAVLPTGGHIDQSDGTSWMGMYCLNMLTIALELAKTNPVYEDIATKFFEHFLYIADAMNHIGEMEASLWDEADGFYYDVLHLPNEQQISLKVRSLVGLIPLFAVETIEPETLQQLPGFKKRVEWFIQNRPDLTQNIACMKSEGVGERRLLAIVYRDKLQRILQKMLDETEFFGDYGIRGISRYHAEYPYVFNVNGTQFRVDYEPAESSSGLFGGNSNWRGPVWFPVNFLLIESLQKFHHYLGDDFQVECPTGSGQMMTLWEVATELSQRLMRIFLKNSSGDRPVHGGTQKFQTDPDWQDLILFYEYFHGDNGAGIGASHQTGWTGLVAKLIQQYGEYERQDKASSQKLLQRSH</sequence>
<dbReference type="InterPro" id="IPR054491">
    <property type="entry name" value="MGH1-like_GH"/>
</dbReference>
<evidence type="ECO:0000313" key="3">
    <source>
        <dbReference type="Proteomes" id="UP000031532"/>
    </source>
</evidence>
<dbReference type="PANTHER" id="PTHR10412:SF10">
    <property type="entry name" value="GLYCOSYL HYDROLASE FAMILY 63 C-TERMINAL DOMAIN-CONTAINING PROTEIN"/>
    <property type="match status" value="1"/>
</dbReference>
<reference evidence="2 3" key="1">
    <citation type="journal article" date="2015" name="Genome Announc.">
        <title>Draft Genome Sequence of the Terrestrial Cyanobacterium Scytonema millei VB511283, Isolated from Eastern India.</title>
        <authorList>
            <person name="Sen D."/>
            <person name="Chandrababunaidu M.M."/>
            <person name="Singh D."/>
            <person name="Sanghi N."/>
            <person name="Ghorai A."/>
            <person name="Mishra G.P."/>
            <person name="Madduluri M."/>
            <person name="Adhikary S.P."/>
            <person name="Tripathy S."/>
        </authorList>
    </citation>
    <scope>NUCLEOTIDE SEQUENCE [LARGE SCALE GENOMIC DNA]</scope>
    <source>
        <strain evidence="2 3">VB511283</strain>
    </source>
</reference>
<gene>
    <name evidence="2" type="ORF">QH73_0006020</name>
</gene>
<dbReference type="SUPFAM" id="SSF48208">
    <property type="entry name" value="Six-hairpin glycosidases"/>
    <property type="match status" value="1"/>
</dbReference>
<name>A0A9X5E2Y6_9CYAN</name>
<dbReference type="InterPro" id="IPR012341">
    <property type="entry name" value="6hp_glycosidase-like_sf"/>
</dbReference>
<keyword evidence="3" id="KW-1185">Reference proteome</keyword>
<accession>A0A9X5E2Y6</accession>
<feature type="domain" description="Mannosylglycerate hydrolase MGH1-like glycoside hydrolase" evidence="1">
    <location>
        <begin position="445"/>
        <end position="550"/>
    </location>
</feature>
<dbReference type="GO" id="GO:0004573">
    <property type="term" value="F:Glc3Man9GlcNAc2 oligosaccharide glucosidase activity"/>
    <property type="evidence" value="ECO:0007669"/>
    <property type="project" value="InterPro"/>
</dbReference>
<evidence type="ECO:0000313" key="2">
    <source>
        <dbReference type="EMBL" id="NHC34221.1"/>
    </source>
</evidence>
<dbReference type="EMBL" id="JTJC03000001">
    <property type="protein sequence ID" value="NHC34221.1"/>
    <property type="molecule type" value="Genomic_DNA"/>
</dbReference>
<protein>
    <submittedName>
        <fullName evidence="2">Glucosidase</fullName>
    </submittedName>
</protein>
<dbReference type="RefSeq" id="WP_039717459.1">
    <property type="nucleotide sequence ID" value="NZ_JTJC03000001.1"/>
</dbReference>
<proteinExistence type="predicted"/>
<organism evidence="2 3">
    <name type="scientific">Scytonema millei VB511283</name>
    <dbReference type="NCBI Taxonomy" id="1245923"/>
    <lineage>
        <taxon>Bacteria</taxon>
        <taxon>Bacillati</taxon>
        <taxon>Cyanobacteriota</taxon>
        <taxon>Cyanophyceae</taxon>
        <taxon>Nostocales</taxon>
        <taxon>Scytonemataceae</taxon>
        <taxon>Scytonema</taxon>
    </lineage>
</organism>
<comment type="caution">
    <text evidence="2">The sequence shown here is derived from an EMBL/GenBank/DDBJ whole genome shotgun (WGS) entry which is preliminary data.</text>
</comment>
<dbReference type="InterPro" id="IPR004888">
    <property type="entry name" value="Glycoside_hydrolase_63"/>
</dbReference>
<dbReference type="InterPro" id="IPR008928">
    <property type="entry name" value="6-hairpin_glycosidase_sf"/>
</dbReference>
<dbReference type="Proteomes" id="UP000031532">
    <property type="component" value="Unassembled WGS sequence"/>
</dbReference>
<dbReference type="Gene3D" id="1.50.10.10">
    <property type="match status" value="1"/>
</dbReference>
<dbReference type="AlphaFoldDB" id="A0A9X5E2Y6"/>
<dbReference type="GO" id="GO:0009311">
    <property type="term" value="P:oligosaccharide metabolic process"/>
    <property type="evidence" value="ECO:0007669"/>
    <property type="project" value="InterPro"/>
</dbReference>
<dbReference type="OrthoDB" id="9798687at2"/>